<accession>A0A445DR74</accession>
<evidence type="ECO:0008006" key="3">
    <source>
        <dbReference type="Google" id="ProtNLM"/>
    </source>
</evidence>
<evidence type="ECO:0000313" key="2">
    <source>
        <dbReference type="Proteomes" id="UP000289738"/>
    </source>
</evidence>
<reference evidence="1 2" key="1">
    <citation type="submission" date="2019-01" db="EMBL/GenBank/DDBJ databases">
        <title>Sequencing of cultivated peanut Arachis hypogaea provides insights into genome evolution and oil improvement.</title>
        <authorList>
            <person name="Chen X."/>
        </authorList>
    </citation>
    <scope>NUCLEOTIDE SEQUENCE [LARGE SCALE GENOMIC DNA]</scope>
    <source>
        <strain evidence="2">cv. Fuhuasheng</strain>
        <tissue evidence="1">Leaves</tissue>
    </source>
</reference>
<evidence type="ECO:0000313" key="1">
    <source>
        <dbReference type="EMBL" id="RYR65631.1"/>
    </source>
</evidence>
<proteinExistence type="predicted"/>
<comment type="caution">
    <text evidence="1">The sequence shown here is derived from an EMBL/GenBank/DDBJ whole genome shotgun (WGS) entry which is preliminary data.</text>
</comment>
<organism evidence="1 2">
    <name type="scientific">Arachis hypogaea</name>
    <name type="common">Peanut</name>
    <dbReference type="NCBI Taxonomy" id="3818"/>
    <lineage>
        <taxon>Eukaryota</taxon>
        <taxon>Viridiplantae</taxon>
        <taxon>Streptophyta</taxon>
        <taxon>Embryophyta</taxon>
        <taxon>Tracheophyta</taxon>
        <taxon>Spermatophyta</taxon>
        <taxon>Magnoliopsida</taxon>
        <taxon>eudicotyledons</taxon>
        <taxon>Gunneridae</taxon>
        <taxon>Pentapetalae</taxon>
        <taxon>rosids</taxon>
        <taxon>fabids</taxon>
        <taxon>Fabales</taxon>
        <taxon>Fabaceae</taxon>
        <taxon>Papilionoideae</taxon>
        <taxon>50 kb inversion clade</taxon>
        <taxon>dalbergioids sensu lato</taxon>
        <taxon>Dalbergieae</taxon>
        <taxon>Pterocarpus clade</taxon>
        <taxon>Arachis</taxon>
    </lineage>
</organism>
<sequence>MKLNRIVNEGICRGQPFVKKDDQIESPYVNIVGQKMSFDCVVYVMKWLKIIELKNIKKGKYDWQNWTQAEVDHFRVEYASRILFDEMNQERDRVI</sequence>
<keyword evidence="2" id="KW-1185">Reference proteome</keyword>
<protein>
    <recommendedName>
        <fullName evidence="3">Ubiquitin-like protease family profile domain-containing protein</fullName>
    </recommendedName>
</protein>
<gene>
    <name evidence="1" type="ORF">Ahy_A03g011557</name>
</gene>
<dbReference type="EMBL" id="SDMP01000003">
    <property type="protein sequence ID" value="RYR65631.1"/>
    <property type="molecule type" value="Genomic_DNA"/>
</dbReference>
<dbReference type="AlphaFoldDB" id="A0A445DR74"/>
<name>A0A445DR74_ARAHY</name>
<dbReference type="Proteomes" id="UP000289738">
    <property type="component" value="Chromosome A03"/>
</dbReference>